<dbReference type="Proteomes" id="UP000235220">
    <property type="component" value="Chromosome 4"/>
</dbReference>
<keyword evidence="1" id="KW-1185">Reference proteome</keyword>
<dbReference type="GO" id="GO:0003676">
    <property type="term" value="F:nucleic acid binding"/>
    <property type="evidence" value="ECO:0007669"/>
    <property type="project" value="InterPro"/>
</dbReference>
<dbReference type="InterPro" id="IPR052929">
    <property type="entry name" value="RNase_H-like_EbsB-rel"/>
</dbReference>
<accession>A0A2I4DDM2</accession>
<organism evidence="1 2">
    <name type="scientific">Juglans regia</name>
    <name type="common">English walnut</name>
    <dbReference type="NCBI Taxonomy" id="51240"/>
    <lineage>
        <taxon>Eukaryota</taxon>
        <taxon>Viridiplantae</taxon>
        <taxon>Streptophyta</taxon>
        <taxon>Embryophyta</taxon>
        <taxon>Tracheophyta</taxon>
        <taxon>Spermatophyta</taxon>
        <taxon>Magnoliopsida</taxon>
        <taxon>eudicotyledons</taxon>
        <taxon>Gunneridae</taxon>
        <taxon>Pentapetalae</taxon>
        <taxon>rosids</taxon>
        <taxon>fabids</taxon>
        <taxon>Fagales</taxon>
        <taxon>Juglandaceae</taxon>
        <taxon>Juglans</taxon>
    </lineage>
</organism>
<evidence type="ECO:0000313" key="1">
    <source>
        <dbReference type="Proteomes" id="UP000235220"/>
    </source>
</evidence>
<sequence>MELFAMTVRGIWQRRNKLVFEGSFLHPTLLPQNASQQLADFKAVQLAPNSTTRIHPNHVVTWNPPPVGIIKINWDAALWEAHDRLRIGLVARDHEGSILASKIVAKTSCVVPLLAEAIGVFQAVIFASELNLESVIFEGDSLQIVQDLNLHKERWDSVGLVLLDTRTLLSRFENW</sequence>
<protein>
    <submittedName>
        <fullName evidence="2">Uncharacterized protein LOC108979111</fullName>
    </submittedName>
</protein>
<dbReference type="AlphaFoldDB" id="A0A2I4DDM2"/>
<dbReference type="InterPro" id="IPR002156">
    <property type="entry name" value="RNaseH_domain"/>
</dbReference>
<dbReference type="PANTHER" id="PTHR47074:SF48">
    <property type="entry name" value="POLYNUCLEOTIDYL TRANSFERASE, RIBONUCLEASE H-LIKE SUPERFAMILY PROTEIN"/>
    <property type="match status" value="1"/>
</dbReference>
<dbReference type="KEGG" id="jre:108979111"/>
<evidence type="ECO:0000313" key="2">
    <source>
        <dbReference type="RefSeq" id="XP_018805250.2"/>
    </source>
</evidence>
<dbReference type="GO" id="GO:0004523">
    <property type="term" value="F:RNA-DNA hybrid ribonuclease activity"/>
    <property type="evidence" value="ECO:0007669"/>
    <property type="project" value="InterPro"/>
</dbReference>
<dbReference type="Pfam" id="PF13456">
    <property type="entry name" value="RVT_3"/>
    <property type="match status" value="1"/>
</dbReference>
<name>A0A2I4DDM2_JUGRE</name>
<dbReference type="InterPro" id="IPR044730">
    <property type="entry name" value="RNase_H-like_dom_plant"/>
</dbReference>
<dbReference type="PANTHER" id="PTHR47074">
    <property type="entry name" value="BNAC02G40300D PROTEIN"/>
    <property type="match status" value="1"/>
</dbReference>
<dbReference type="Gramene" id="Jr04_03630_p1">
    <property type="protein sequence ID" value="cds.Jr04_03630_p1"/>
    <property type="gene ID" value="Jr04_03630"/>
</dbReference>
<dbReference type="OrthoDB" id="1906820at2759"/>
<dbReference type="GeneID" id="108979111"/>
<gene>
    <name evidence="2" type="primary">LOC108979111</name>
</gene>
<proteinExistence type="predicted"/>
<dbReference type="RefSeq" id="XP_018805250.2">
    <property type="nucleotide sequence ID" value="XM_018949705.2"/>
</dbReference>
<dbReference type="CDD" id="cd06222">
    <property type="entry name" value="RNase_H_like"/>
    <property type="match status" value="1"/>
</dbReference>
<reference evidence="2" key="1">
    <citation type="submission" date="2025-08" db="UniProtKB">
        <authorList>
            <consortium name="RefSeq"/>
        </authorList>
    </citation>
    <scope>IDENTIFICATION</scope>
    <source>
        <tissue evidence="2">Leaves</tissue>
    </source>
</reference>